<comment type="similarity">
    <text evidence="3">Belongs to the methyl-accepting chemotaxis (MCP) protein family.</text>
</comment>
<dbReference type="AlphaFoldDB" id="A0A6N7LBH9"/>
<comment type="caution">
    <text evidence="9">The sequence shown here is derived from an EMBL/GenBank/DDBJ whole genome shotgun (WGS) entry which is preliminary data.</text>
</comment>
<evidence type="ECO:0000256" key="3">
    <source>
        <dbReference type="ARBA" id="ARBA00029447"/>
    </source>
</evidence>
<dbReference type="SUPFAM" id="SSF158472">
    <property type="entry name" value="HAMP domain-like"/>
    <property type="match status" value="1"/>
</dbReference>
<feature type="domain" description="Methyl-accepting transducer" evidence="7">
    <location>
        <begin position="464"/>
        <end position="693"/>
    </location>
</feature>
<dbReference type="Gene3D" id="6.10.340.10">
    <property type="match status" value="1"/>
</dbReference>
<dbReference type="SMART" id="SM00283">
    <property type="entry name" value="MA"/>
    <property type="match status" value="1"/>
</dbReference>
<accession>A0A6N7LBH9</accession>
<evidence type="ECO:0000256" key="4">
    <source>
        <dbReference type="PROSITE-ProRule" id="PRU00284"/>
    </source>
</evidence>
<dbReference type="PROSITE" id="PS50885">
    <property type="entry name" value="HAMP"/>
    <property type="match status" value="2"/>
</dbReference>
<keyword evidence="6" id="KW-0472">Membrane</keyword>
<keyword evidence="4" id="KW-0807">Transducer</keyword>
<evidence type="ECO:0000313" key="9">
    <source>
        <dbReference type="EMBL" id="MQX14588.1"/>
    </source>
</evidence>
<feature type="coiled-coil region" evidence="5">
    <location>
        <begin position="372"/>
        <end position="426"/>
    </location>
</feature>
<evidence type="ECO:0000256" key="5">
    <source>
        <dbReference type="SAM" id="Coils"/>
    </source>
</evidence>
<keyword evidence="5" id="KW-0175">Coiled coil</keyword>
<keyword evidence="2" id="KW-0145">Chemotaxis</keyword>
<evidence type="ECO:0000259" key="8">
    <source>
        <dbReference type="PROSITE" id="PS50885"/>
    </source>
</evidence>
<proteinExistence type="inferred from homology"/>
<dbReference type="Gene3D" id="1.10.287.950">
    <property type="entry name" value="Methyl-accepting chemotaxis protein"/>
    <property type="match status" value="1"/>
</dbReference>
<dbReference type="Pfam" id="PF00015">
    <property type="entry name" value="MCPsignal"/>
    <property type="match status" value="1"/>
</dbReference>
<dbReference type="InterPro" id="IPR051310">
    <property type="entry name" value="MCP_chemotaxis"/>
</dbReference>
<dbReference type="Pfam" id="PF08376">
    <property type="entry name" value="NIT"/>
    <property type="match status" value="1"/>
</dbReference>
<feature type="domain" description="HAMP" evidence="8">
    <location>
        <begin position="407"/>
        <end position="459"/>
    </location>
</feature>
<organism evidence="9 10">
    <name type="scientific">Sinorhizobium terangae</name>
    <dbReference type="NCBI Taxonomy" id="110322"/>
    <lineage>
        <taxon>Bacteria</taxon>
        <taxon>Pseudomonadati</taxon>
        <taxon>Pseudomonadota</taxon>
        <taxon>Alphaproteobacteria</taxon>
        <taxon>Hyphomicrobiales</taxon>
        <taxon>Rhizobiaceae</taxon>
        <taxon>Sinorhizobium/Ensifer group</taxon>
        <taxon>Sinorhizobium</taxon>
    </lineage>
</organism>
<dbReference type="PROSITE" id="PS50111">
    <property type="entry name" value="CHEMOTAXIS_TRANSDUC_2"/>
    <property type="match status" value="1"/>
</dbReference>
<dbReference type="Pfam" id="PF00672">
    <property type="entry name" value="HAMP"/>
    <property type="match status" value="1"/>
</dbReference>
<feature type="domain" description="HAMP" evidence="8">
    <location>
        <begin position="325"/>
        <end position="378"/>
    </location>
</feature>
<dbReference type="RefSeq" id="WP_153437679.1">
    <property type="nucleotide sequence ID" value="NZ_JACIGA010000015.1"/>
</dbReference>
<dbReference type="EMBL" id="WITC01000032">
    <property type="protein sequence ID" value="MQX14588.1"/>
    <property type="molecule type" value="Genomic_DNA"/>
</dbReference>
<dbReference type="GO" id="GO:0007165">
    <property type="term" value="P:signal transduction"/>
    <property type="evidence" value="ECO:0007669"/>
    <property type="project" value="UniProtKB-KW"/>
</dbReference>
<reference evidence="9 10" key="1">
    <citation type="journal article" date="2013" name="Genome Biol.">
        <title>Comparative genomics of the core and accessory genomes of 48 Sinorhizobium strains comprising five genospecies.</title>
        <authorList>
            <person name="Sugawara M."/>
            <person name="Epstein B."/>
            <person name="Badgley B.D."/>
            <person name="Unno T."/>
            <person name="Xu L."/>
            <person name="Reese J."/>
            <person name="Gyaneshwar P."/>
            <person name="Denny R."/>
            <person name="Mudge J."/>
            <person name="Bharti A.K."/>
            <person name="Farmer A.D."/>
            <person name="May G.D."/>
            <person name="Woodward J.E."/>
            <person name="Medigue C."/>
            <person name="Vallenet D."/>
            <person name="Lajus A."/>
            <person name="Rouy Z."/>
            <person name="Martinez-Vaz B."/>
            <person name="Tiffin P."/>
            <person name="Young N.D."/>
            <person name="Sadowsky M.J."/>
        </authorList>
    </citation>
    <scope>NUCLEOTIDE SEQUENCE [LARGE SCALE GENOMIC DNA]</scope>
    <source>
        <strain evidence="9 10">USDA4894</strain>
    </source>
</reference>
<dbReference type="SUPFAM" id="SSF58104">
    <property type="entry name" value="Methyl-accepting chemotaxis protein (MCP) signaling domain"/>
    <property type="match status" value="1"/>
</dbReference>
<evidence type="ECO:0000256" key="2">
    <source>
        <dbReference type="ARBA" id="ARBA00022500"/>
    </source>
</evidence>
<dbReference type="GO" id="GO:0006935">
    <property type="term" value="P:chemotaxis"/>
    <property type="evidence" value="ECO:0007669"/>
    <property type="project" value="UniProtKB-KW"/>
</dbReference>
<dbReference type="FunFam" id="1.10.287.950:FF:000001">
    <property type="entry name" value="Methyl-accepting chemotaxis sensory transducer"/>
    <property type="match status" value="1"/>
</dbReference>
<dbReference type="InterPro" id="IPR013587">
    <property type="entry name" value="Nitrate/nitrite_sensing"/>
</dbReference>
<dbReference type="InterPro" id="IPR003660">
    <property type="entry name" value="HAMP_dom"/>
</dbReference>
<keyword evidence="6" id="KW-0812">Transmembrane</keyword>
<keyword evidence="10" id="KW-1185">Reference proteome</keyword>
<dbReference type="PANTHER" id="PTHR43531:SF11">
    <property type="entry name" value="METHYL-ACCEPTING CHEMOTAXIS PROTEIN 3"/>
    <property type="match status" value="1"/>
</dbReference>
<sequence length="722" mass="76193">MRLSDVSLTKRILWCVALPALVATWLAYGRVDGSLASYRDAARLVEVSDYISILGDAVHALQMERAATAIFLASKANGDDASLNAARRGFDGRAATALTAASNLAIDQDAPLREGLQQLSVLRGRVDRRELAPAESSALYSQSVSRLLSVLRALTNGGHIDDALAGDVEAYNLFSLAKEYAGQERAAGNALIATGLADREGLVRLAKLYGAQTTLLNEFAAKLPAFADRARAVMPDASASLAEMRRVLLTVGEAGDLSTLDADEWYHLASARIDAMREVEKALLEATQVDAADLARRQMTALLMIGGGLIVALAAAGFVSVLIALGVVRPIRALTAAIERFADGDACTTAGQTGAKDEVGAMGRAVARAVEAARHQAEAQRQEDLRRAAERQAEARALEEERAARARDLEQALDNVNRGLDELSRGNLCFRIAHKLAPDFDALRTAFNRSVETLERLVSLAGENANVIDGGCAELRMAVDDLARRTGSQATALEEAAAALEEVAAAVKMSSIGADEAQRSVVIAGSDAAEATRVVAETVSAMRDIANSSERIGQIIGVIDEIAFQTNLLALNAGVEAARAGEAGKGFAVVAQEVRELAQRSAAAAREIKALISQATNDVSAGVALVGRTGEALSGIERHVQSISRQVLTIAQSAKEQASALSEITATVSQLDQITQQNAGMVEETTAASETLAVEASKLRGQLATFQTRQARAERRRQADAA</sequence>
<evidence type="ECO:0000256" key="1">
    <source>
        <dbReference type="ARBA" id="ARBA00004370"/>
    </source>
</evidence>
<comment type="subcellular location">
    <subcellularLocation>
        <location evidence="1">Membrane</location>
    </subcellularLocation>
</comment>
<dbReference type="CDD" id="cd11386">
    <property type="entry name" value="MCP_signal"/>
    <property type="match status" value="1"/>
</dbReference>
<dbReference type="InterPro" id="IPR004089">
    <property type="entry name" value="MCPsignal_dom"/>
</dbReference>
<dbReference type="Proteomes" id="UP000439983">
    <property type="component" value="Unassembled WGS sequence"/>
</dbReference>
<evidence type="ECO:0000313" key="10">
    <source>
        <dbReference type="Proteomes" id="UP000439983"/>
    </source>
</evidence>
<dbReference type="PANTHER" id="PTHR43531">
    <property type="entry name" value="PROTEIN ICFG"/>
    <property type="match status" value="1"/>
</dbReference>
<keyword evidence="6" id="KW-1133">Transmembrane helix</keyword>
<feature type="transmembrane region" description="Helical" evidence="6">
    <location>
        <begin position="301"/>
        <end position="328"/>
    </location>
</feature>
<dbReference type="OrthoDB" id="3378718at2"/>
<dbReference type="GO" id="GO:0016020">
    <property type="term" value="C:membrane"/>
    <property type="evidence" value="ECO:0007669"/>
    <property type="project" value="UniProtKB-SubCell"/>
</dbReference>
<evidence type="ECO:0000259" key="7">
    <source>
        <dbReference type="PROSITE" id="PS50111"/>
    </source>
</evidence>
<gene>
    <name evidence="9" type="ORF">GHK62_07355</name>
</gene>
<evidence type="ECO:0000256" key="6">
    <source>
        <dbReference type="SAM" id="Phobius"/>
    </source>
</evidence>
<name>A0A6N7LBH9_SINTE</name>
<dbReference type="SMART" id="SM00304">
    <property type="entry name" value="HAMP"/>
    <property type="match status" value="2"/>
</dbReference>
<protein>
    <submittedName>
        <fullName evidence="9">HAMP domain-containing protein</fullName>
    </submittedName>
</protein>